<protein>
    <submittedName>
        <fullName evidence="2">Uncharacterized protein</fullName>
    </submittedName>
</protein>
<feature type="compositionally biased region" description="Basic and acidic residues" evidence="1">
    <location>
        <begin position="433"/>
        <end position="461"/>
    </location>
</feature>
<accession>A0A6A6ACQ1</accession>
<dbReference type="AlphaFoldDB" id="A0A6A6ACQ1"/>
<keyword evidence="3" id="KW-1185">Reference proteome</keyword>
<dbReference type="RefSeq" id="XP_033523077.1">
    <property type="nucleotide sequence ID" value="XM_033672670.1"/>
</dbReference>
<dbReference type="GeneID" id="54413102"/>
<feature type="region of interest" description="Disordered" evidence="1">
    <location>
        <begin position="380"/>
        <end position="484"/>
    </location>
</feature>
<reference evidence="2" key="1">
    <citation type="journal article" date="2020" name="Stud. Mycol.">
        <title>101 Dothideomycetes genomes: a test case for predicting lifestyles and emergence of pathogens.</title>
        <authorList>
            <person name="Haridas S."/>
            <person name="Albert R."/>
            <person name="Binder M."/>
            <person name="Bloem J."/>
            <person name="Labutti K."/>
            <person name="Salamov A."/>
            <person name="Andreopoulos B."/>
            <person name="Baker S."/>
            <person name="Barry K."/>
            <person name="Bills G."/>
            <person name="Bluhm B."/>
            <person name="Cannon C."/>
            <person name="Castanera R."/>
            <person name="Culley D."/>
            <person name="Daum C."/>
            <person name="Ezra D."/>
            <person name="Gonzalez J."/>
            <person name="Henrissat B."/>
            <person name="Kuo A."/>
            <person name="Liang C."/>
            <person name="Lipzen A."/>
            <person name="Lutzoni F."/>
            <person name="Magnuson J."/>
            <person name="Mondo S."/>
            <person name="Nolan M."/>
            <person name="Ohm R."/>
            <person name="Pangilinan J."/>
            <person name="Park H.-J."/>
            <person name="Ramirez L."/>
            <person name="Alfaro M."/>
            <person name="Sun H."/>
            <person name="Tritt A."/>
            <person name="Yoshinaga Y."/>
            <person name="Zwiers L.-H."/>
            <person name="Turgeon B."/>
            <person name="Goodwin S."/>
            <person name="Spatafora J."/>
            <person name="Crous P."/>
            <person name="Grigoriev I."/>
        </authorList>
    </citation>
    <scope>NUCLEOTIDE SEQUENCE</scope>
    <source>
        <strain evidence="2">CBS 119687</strain>
    </source>
</reference>
<feature type="region of interest" description="Disordered" evidence="1">
    <location>
        <begin position="249"/>
        <end position="292"/>
    </location>
</feature>
<name>A0A6A6ACQ1_9PLEO</name>
<feature type="compositionally biased region" description="Low complexity" evidence="1">
    <location>
        <begin position="625"/>
        <end position="637"/>
    </location>
</feature>
<gene>
    <name evidence="2" type="ORF">P153DRAFT_42750</name>
</gene>
<sequence length="637" mass="69657">MAVKILNPQPLPYRWQSSLNRLQKKIKTSEHTLKLLPTVDALTFCEATHLEKNTIRLHLGHRNQADGAQASIWAHVHFDRKRMKPPVVFEDEINTQGKVTRYPRSATSLLRKATGLQPPFCFLEFDPSDKVANVRDMICALVLYLFLAAGLDDCAIHWSKFDSSLVHALEYINSRCEYHDWLRNGAIYRPSTDREASKIEKTLLEGFEDTTTIEEREANEQAVAGTDAVSVTQSNRGRLHSMRISVVPRPTRMTGPYLEEPERGDTTSEGSGVDSGDNLDDSQETSRRDQGLVGCTTVRASLMIRLKIDPETLAEIMAGDISTRRLVIPDSEAGTDDMEIDELEPNARGTNHEDLPVPSIEIQPPSQQEDYVKSNFNVHMPSDGDPTDGHDGVNGPDGARGSARDSGFVSAVSSPSFSSDHIRLASDLQGQDVHSRYEGTKEVGNEREMSRDGTELSRDDSATTSCGTNGPKEQLPPVVKPLPVSSSANKLRSVSVISIGSSNGTGAHGVSVKPLLGLRHPSQYLAARTSNTAKSPEVINLCSDDDGDDDDNILPESRMRVEATPGIPNAAPYITSRAMSSDSGRVVTGIAGSRGVKRKAGESVTKPLPHEDDDFVVETTGDGWRQATSRQSQSQRP</sequence>
<evidence type="ECO:0000313" key="3">
    <source>
        <dbReference type="Proteomes" id="UP000799771"/>
    </source>
</evidence>
<feature type="compositionally biased region" description="Low complexity" evidence="1">
    <location>
        <begin position="406"/>
        <end position="419"/>
    </location>
</feature>
<dbReference type="EMBL" id="ML977508">
    <property type="protein sequence ID" value="KAF2128688.1"/>
    <property type="molecule type" value="Genomic_DNA"/>
</dbReference>
<feature type="compositionally biased region" description="Low complexity" evidence="1">
    <location>
        <begin position="475"/>
        <end position="484"/>
    </location>
</feature>
<organism evidence="2 3">
    <name type="scientific">Dothidotthia symphoricarpi CBS 119687</name>
    <dbReference type="NCBI Taxonomy" id="1392245"/>
    <lineage>
        <taxon>Eukaryota</taxon>
        <taxon>Fungi</taxon>
        <taxon>Dikarya</taxon>
        <taxon>Ascomycota</taxon>
        <taxon>Pezizomycotina</taxon>
        <taxon>Dothideomycetes</taxon>
        <taxon>Pleosporomycetidae</taxon>
        <taxon>Pleosporales</taxon>
        <taxon>Dothidotthiaceae</taxon>
        <taxon>Dothidotthia</taxon>
    </lineage>
</organism>
<dbReference type="Proteomes" id="UP000799771">
    <property type="component" value="Unassembled WGS sequence"/>
</dbReference>
<evidence type="ECO:0000256" key="1">
    <source>
        <dbReference type="SAM" id="MobiDB-lite"/>
    </source>
</evidence>
<evidence type="ECO:0000313" key="2">
    <source>
        <dbReference type="EMBL" id="KAF2128688.1"/>
    </source>
</evidence>
<proteinExistence type="predicted"/>
<feature type="region of interest" description="Disordered" evidence="1">
    <location>
        <begin position="593"/>
        <end position="637"/>
    </location>
</feature>
<dbReference type="OrthoDB" id="3683952at2759"/>